<keyword evidence="1" id="KW-0812">Transmembrane</keyword>
<feature type="transmembrane region" description="Helical" evidence="1">
    <location>
        <begin position="667"/>
        <end position="691"/>
    </location>
</feature>
<evidence type="ECO:0000256" key="1">
    <source>
        <dbReference type="SAM" id="Phobius"/>
    </source>
</evidence>
<proteinExistence type="predicted"/>
<feature type="transmembrane region" description="Helical" evidence="1">
    <location>
        <begin position="491"/>
        <end position="516"/>
    </location>
</feature>
<keyword evidence="1" id="KW-0472">Membrane</keyword>
<feature type="transmembrane region" description="Helical" evidence="1">
    <location>
        <begin position="423"/>
        <end position="441"/>
    </location>
</feature>
<dbReference type="Proteomes" id="UP001597493">
    <property type="component" value="Unassembled WGS sequence"/>
</dbReference>
<feature type="transmembrane region" description="Helical" evidence="1">
    <location>
        <begin position="528"/>
        <end position="548"/>
    </location>
</feature>
<accession>A0ABW5R3T2</accession>
<name>A0ABW5R3T2_9BACL</name>
<reference evidence="3" key="1">
    <citation type="journal article" date="2019" name="Int. J. Syst. Evol. Microbiol.">
        <title>The Global Catalogue of Microorganisms (GCM) 10K type strain sequencing project: providing services to taxonomists for standard genome sequencing and annotation.</title>
        <authorList>
            <consortium name="The Broad Institute Genomics Platform"/>
            <consortium name="The Broad Institute Genome Sequencing Center for Infectious Disease"/>
            <person name="Wu L."/>
            <person name="Ma J."/>
        </authorList>
    </citation>
    <scope>NUCLEOTIDE SEQUENCE [LARGE SCALE GENOMIC DNA]</scope>
    <source>
        <strain evidence="3">TISTR 1827</strain>
    </source>
</reference>
<feature type="transmembrane region" description="Helical" evidence="1">
    <location>
        <begin position="568"/>
        <end position="585"/>
    </location>
</feature>
<dbReference type="Pfam" id="PF18949">
    <property type="entry name" value="DUF5693"/>
    <property type="match status" value="1"/>
</dbReference>
<dbReference type="InterPro" id="IPR043748">
    <property type="entry name" value="DUF5693"/>
</dbReference>
<evidence type="ECO:0000313" key="3">
    <source>
        <dbReference type="Proteomes" id="UP001597493"/>
    </source>
</evidence>
<comment type="caution">
    <text evidence="2">The sequence shown here is derived from an EMBL/GenBank/DDBJ whole genome shotgun (WGS) entry which is preliminary data.</text>
</comment>
<feature type="transmembrane region" description="Helical" evidence="1">
    <location>
        <begin position="376"/>
        <end position="393"/>
    </location>
</feature>
<keyword evidence="3" id="KW-1185">Reference proteome</keyword>
<feature type="transmembrane region" description="Helical" evidence="1">
    <location>
        <begin position="15"/>
        <end position="33"/>
    </location>
</feature>
<dbReference type="RefSeq" id="WP_379279287.1">
    <property type="nucleotide sequence ID" value="NZ_JBHUGT010000017.1"/>
</dbReference>
<protein>
    <submittedName>
        <fullName evidence="2">DUF5693 family protein</fullName>
    </submittedName>
</protein>
<gene>
    <name evidence="2" type="ORF">ACFSW5_24380</name>
</gene>
<dbReference type="EMBL" id="JBHUMY010000043">
    <property type="protein sequence ID" value="MFD2663379.1"/>
    <property type="molecule type" value="Genomic_DNA"/>
</dbReference>
<feature type="transmembrane region" description="Helical" evidence="1">
    <location>
        <begin position="624"/>
        <end position="647"/>
    </location>
</feature>
<keyword evidence="1" id="KW-1133">Transmembrane helix</keyword>
<sequence>MLHNWRLWNRKAKQWLWVVTLLGVVAALPLGALRMNMESTSKQVEYVFDYRDLLEIAEYQPRSGEFLEEQLAGLKSAGITTMSLYESSLKELYLAGRLTYYNSKDAAQLRGELEPIGQNYTYVLFTGAEERDKIGPLIRDAFARFDIAVRDWTFEGRDGLVIETPLSDALLKPLSFDPMTMDTLRDAGFRILARYSDRVLPFDAAETDRQLAELKSYGVERILFDGDKVKGYTDQAELNSLTAFGQLLNKHGMGIVAIENLKKPQSGMNQLAYAIGYNVTRLYSLSENDATAVSPETIADRFLLAAKDRNIRMFFINAGVQSSSEKSGIVNSLENLYLALKGPDGAVHKLEEAGFAPGTAQPFDVERPSWAKPLKGIVALGAVAIITLLIAAFIPGVAIPVFLLGLIGSAGLYVLNSALMEQALALGAAIAAPTLALVWAMNRVYAHTEGKQRAVGGGQWTTRGDAGGEAAAGSVFGVKWIFEGMNAARRFGMAIALFVITALISLIAVPFVFGLLNSVAYSLVLQQFRGVSLLHLAPIGLVALYVVLYTGGSPVARLRNLLTLPIKVWWVVVAMVAAVAGMYYLSRTGNAGEASTIELMFRNWLESTFGVRPRTKEFLLAHPLLLLGLFLSLRYRAGWVFIIVGSIGQLSMVDTFAHIHTPLYISIIRVFLGLGLGFVIGCVLIGVWQLLEGAWRKWLKTRIIRLAE</sequence>
<evidence type="ECO:0000313" key="2">
    <source>
        <dbReference type="EMBL" id="MFD2663379.1"/>
    </source>
</evidence>
<organism evidence="2 3">
    <name type="scientific">Paenibacillus thailandensis</name>
    <dbReference type="NCBI Taxonomy" id="393250"/>
    <lineage>
        <taxon>Bacteria</taxon>
        <taxon>Bacillati</taxon>
        <taxon>Bacillota</taxon>
        <taxon>Bacilli</taxon>
        <taxon>Bacillales</taxon>
        <taxon>Paenibacillaceae</taxon>
        <taxon>Paenibacillus</taxon>
    </lineage>
</organism>